<feature type="compositionally biased region" description="Basic residues" evidence="11">
    <location>
        <begin position="11"/>
        <end position="25"/>
    </location>
</feature>
<evidence type="ECO:0000256" key="4">
    <source>
        <dbReference type="ARBA" id="ARBA00022741"/>
    </source>
</evidence>
<evidence type="ECO:0000313" key="13">
    <source>
        <dbReference type="EMBL" id="KAK1445006.1"/>
    </source>
</evidence>
<keyword evidence="5" id="KW-0378">Hydrolase</keyword>
<dbReference type="Pfam" id="PF08142">
    <property type="entry name" value="AARP2CN"/>
    <property type="match status" value="1"/>
</dbReference>
<feature type="compositionally biased region" description="Basic and acidic residues" evidence="11">
    <location>
        <begin position="572"/>
        <end position="586"/>
    </location>
</feature>
<evidence type="ECO:0000256" key="10">
    <source>
        <dbReference type="ARBA" id="ARBA00061391"/>
    </source>
</evidence>
<evidence type="ECO:0000256" key="7">
    <source>
        <dbReference type="ARBA" id="ARBA00023134"/>
    </source>
</evidence>
<dbReference type="Pfam" id="PF04950">
    <property type="entry name" value="RIBIOP_C"/>
    <property type="match status" value="1"/>
</dbReference>
<accession>A0AAD8PGN0</accession>
<comment type="caution">
    <text evidence="13">The sequence shown here is derived from an EMBL/GenBank/DDBJ whole genome shotgun (WGS) entry which is preliminary data.</text>
</comment>
<dbReference type="GO" id="GO:0005524">
    <property type="term" value="F:ATP binding"/>
    <property type="evidence" value="ECO:0007669"/>
    <property type="project" value="UniProtKB-KW"/>
</dbReference>
<comment type="similarity">
    <text evidence="10">Belongs to the TRAFAC class translation factor GTPase superfamily. Bms1-like GTPase family. BMS1 subfamily.</text>
</comment>
<dbReference type="PROSITE" id="PS51714">
    <property type="entry name" value="G_BMS1"/>
    <property type="match status" value="1"/>
</dbReference>
<keyword evidence="14" id="KW-1185">Reference proteome</keyword>
<dbReference type="GO" id="GO:0032040">
    <property type="term" value="C:small-subunit processome"/>
    <property type="evidence" value="ECO:0007669"/>
    <property type="project" value="UniProtKB-ARBA"/>
</dbReference>
<dbReference type="Gene3D" id="3.40.50.300">
    <property type="entry name" value="P-loop containing nucleotide triphosphate hydrolases"/>
    <property type="match status" value="2"/>
</dbReference>
<evidence type="ECO:0000256" key="9">
    <source>
        <dbReference type="ARBA" id="ARBA00049117"/>
    </source>
</evidence>
<dbReference type="GO" id="GO:0000462">
    <property type="term" value="P:maturation of SSU-rRNA from tricistronic rRNA transcript (SSU-rRNA, 5.8S rRNA, LSU-rRNA)"/>
    <property type="evidence" value="ECO:0007669"/>
    <property type="project" value="TreeGrafter"/>
</dbReference>
<reference evidence="13" key="1">
    <citation type="submission" date="2023-08" db="EMBL/GenBank/DDBJ databases">
        <title>Draft sequence of the Babesia gibsoni genome.</title>
        <authorList>
            <person name="Yamagishi J.Y."/>
            <person name="Xuan X.X."/>
        </authorList>
    </citation>
    <scope>NUCLEOTIDE SEQUENCE</scope>
    <source>
        <strain evidence="13">Azabu</strain>
    </source>
</reference>
<sequence>MDALTSVVSHQGHKRSKSKIKIAKKKKKDLERKGIFEKQAKHNPKAFTFSGGRNAVHRRVQHASDFEEKRLRRPRIFKSADVPPPFIVVVQGPVGVGKTTLIQSLVKLYAKRNVSSISGPITLVSSKTRRLTFVECGNSMIDMVDCCKVADLVLLMIDGSAGYEMETLEFINLMQSHGMPRVAAVVTHLEGFPNNSTLKKTKKRLKNRFWTETYDGAKMIYLNGMKYGRYKSNEILNVSRAIASQKPLVISWRQNHFYCISLRHEILDEGDKGSEHVNNGSLTIESGTKAQGESTVKASFYGYVYGARVLNKQAVHIPGAGDFIIESVTNMDDPCPLQTEGRTLKDKNRNIYAPECDVGNVLVDDDAMYIELARAKEHFTETADEEPIKSEAVKMVRELQRSEGALLSQIKSFKFNVVGDEKNSDDGSSAYEEDFEGENEDDYEEEEDDDDDEEDDTSSTDDEEDEMEPIGMNHRSGEQKGKYSSTDMNKQSDESDDSESEGYNDIGEFGSGDELSDSEIVYKTANVDIDDGDESESSESDLNGDKDASEDSEEEKEKLGYLTDDIASRVYGDVHRTTPSGVKREGPPIGKGRRNPDYAPDLKFIDFSKLEDDKFDMDWTEDDVAEMRSELFQNYTDDTEDADKADEPAVAINDPESEKAARIEEAEQKKLYNEALEFASVGNVGQFVRLTVTGLPSSFFLRYSKDKGHPIVIGGLQMGEQSAGYLQIKLRKHRWAPRVLKTNDPLLFSLGWRRFQSLPVYCMDERNQTRIKMLKYTPEHMHCLANIYGPLAPPSLAVVAIRDWSRIPQYRISATGVVVGTNQDFTIKKKLKVQGVPYKIMKNTAFIKDMFTSELEVIKCLGSRIVTTSGIRGEIKKAVDKNGAFRATFEDKILLSDIVLLKAFITVKTKRFFNPMVDYKDFRRVRTMAELRTSLGIKPDSVYEPKALISRPTRRFNAIKIPKPIIDNLPFSSRPKIYEADVDPNKVTMEHSEYEKNVANVMQRLMSIRKSRLEKRKADRDKHIAKKKLEESKRVAAAKEKTKEVRKLRYIKQGKTEAVKRAKMNLD</sequence>
<feature type="compositionally biased region" description="Acidic residues" evidence="11">
    <location>
        <begin position="431"/>
        <end position="468"/>
    </location>
</feature>
<dbReference type="SMART" id="SM01362">
    <property type="entry name" value="DUF663"/>
    <property type="match status" value="1"/>
</dbReference>
<feature type="compositionally biased region" description="Acidic residues" evidence="11">
    <location>
        <begin position="528"/>
        <end position="539"/>
    </location>
</feature>
<dbReference type="InterPro" id="IPR027417">
    <property type="entry name" value="P-loop_NTPase"/>
</dbReference>
<evidence type="ECO:0000256" key="2">
    <source>
        <dbReference type="ARBA" id="ARBA00022517"/>
    </source>
</evidence>
<evidence type="ECO:0000256" key="11">
    <source>
        <dbReference type="SAM" id="MobiDB-lite"/>
    </source>
</evidence>
<evidence type="ECO:0000313" key="14">
    <source>
        <dbReference type="Proteomes" id="UP001230268"/>
    </source>
</evidence>
<feature type="region of interest" description="Disordered" evidence="11">
    <location>
        <begin position="1"/>
        <end position="25"/>
    </location>
</feature>
<dbReference type="InterPro" id="IPR039761">
    <property type="entry name" value="Bms1/Tsr1"/>
</dbReference>
<dbReference type="InterPro" id="IPR030387">
    <property type="entry name" value="G_Bms1/Tsr1_dom"/>
</dbReference>
<dbReference type="EMBL" id="JAVEPI010000001">
    <property type="protein sequence ID" value="KAK1445006.1"/>
    <property type="molecule type" value="Genomic_DNA"/>
</dbReference>
<evidence type="ECO:0000256" key="1">
    <source>
        <dbReference type="ARBA" id="ARBA00004604"/>
    </source>
</evidence>
<evidence type="ECO:0000256" key="6">
    <source>
        <dbReference type="ARBA" id="ARBA00022840"/>
    </source>
</evidence>
<keyword evidence="2" id="KW-0690">Ribosome biogenesis</keyword>
<feature type="domain" description="Bms1-type G" evidence="12">
    <location>
        <begin position="83"/>
        <end position="248"/>
    </location>
</feature>
<keyword evidence="4" id="KW-0547">Nucleotide-binding</keyword>
<dbReference type="InterPro" id="IPR007034">
    <property type="entry name" value="BMS1_TSR1_C"/>
</dbReference>
<keyword evidence="6" id="KW-0067">ATP-binding</keyword>
<evidence type="ECO:0000256" key="5">
    <source>
        <dbReference type="ARBA" id="ARBA00022801"/>
    </source>
</evidence>
<dbReference type="AlphaFoldDB" id="A0AAD8PGN0"/>
<dbReference type="SMART" id="SM00785">
    <property type="entry name" value="AARP2CN"/>
    <property type="match status" value="1"/>
</dbReference>
<dbReference type="GO" id="GO:0003924">
    <property type="term" value="F:GTPase activity"/>
    <property type="evidence" value="ECO:0007669"/>
    <property type="project" value="TreeGrafter"/>
</dbReference>
<dbReference type="PANTHER" id="PTHR12858">
    <property type="entry name" value="RIBOSOME BIOGENESIS PROTEIN"/>
    <property type="match status" value="1"/>
</dbReference>
<keyword evidence="8" id="KW-0539">Nucleus</keyword>
<dbReference type="PANTHER" id="PTHR12858:SF2">
    <property type="entry name" value="RIBOSOME BIOGENESIS PROTEIN BMS1 HOMOLOG"/>
    <property type="match status" value="1"/>
</dbReference>
<gene>
    <name evidence="13" type="ORF">BgAZ_109120</name>
</gene>
<dbReference type="GO" id="GO:0000479">
    <property type="term" value="P:endonucleolytic cleavage of tricistronic rRNA transcript (SSU-rRNA, 5.8S rRNA, LSU-rRNA)"/>
    <property type="evidence" value="ECO:0007669"/>
    <property type="project" value="TreeGrafter"/>
</dbReference>
<dbReference type="Proteomes" id="UP001230268">
    <property type="component" value="Unassembled WGS sequence"/>
</dbReference>
<feature type="compositionally biased region" description="Basic and acidic residues" evidence="11">
    <location>
        <begin position="543"/>
        <end position="559"/>
    </location>
</feature>
<dbReference type="GO" id="GO:0005654">
    <property type="term" value="C:nucleoplasm"/>
    <property type="evidence" value="ECO:0007669"/>
    <property type="project" value="UniProtKB-ARBA"/>
</dbReference>
<protein>
    <submittedName>
        <fullName evidence="13">Ribosome biogenesis protein Bms1/Tsr1</fullName>
    </submittedName>
</protein>
<organism evidence="13 14">
    <name type="scientific">Babesia gibsoni</name>
    <dbReference type="NCBI Taxonomy" id="33632"/>
    <lineage>
        <taxon>Eukaryota</taxon>
        <taxon>Sar</taxon>
        <taxon>Alveolata</taxon>
        <taxon>Apicomplexa</taxon>
        <taxon>Aconoidasida</taxon>
        <taxon>Piroplasmida</taxon>
        <taxon>Babesiidae</taxon>
        <taxon>Babesia</taxon>
    </lineage>
</organism>
<dbReference type="GO" id="GO:0034511">
    <property type="term" value="F:U3 snoRNA binding"/>
    <property type="evidence" value="ECO:0007669"/>
    <property type="project" value="TreeGrafter"/>
</dbReference>
<proteinExistence type="inferred from homology"/>
<evidence type="ECO:0000256" key="8">
    <source>
        <dbReference type="ARBA" id="ARBA00023242"/>
    </source>
</evidence>
<comment type="catalytic activity">
    <reaction evidence="9">
        <text>GTP + H2O = GDP + phosphate + H(+)</text>
        <dbReference type="Rhea" id="RHEA:19669"/>
        <dbReference type="ChEBI" id="CHEBI:15377"/>
        <dbReference type="ChEBI" id="CHEBI:15378"/>
        <dbReference type="ChEBI" id="CHEBI:37565"/>
        <dbReference type="ChEBI" id="CHEBI:43474"/>
        <dbReference type="ChEBI" id="CHEBI:58189"/>
    </reaction>
    <physiologicalReaction direction="left-to-right" evidence="9">
        <dbReference type="Rhea" id="RHEA:19670"/>
    </physiologicalReaction>
</comment>
<name>A0AAD8PGN0_BABGI</name>
<comment type="subcellular location">
    <subcellularLocation>
        <location evidence="1">Nucleus</location>
        <location evidence="1">Nucleolus</location>
    </subcellularLocation>
</comment>
<dbReference type="GO" id="GO:0005525">
    <property type="term" value="F:GTP binding"/>
    <property type="evidence" value="ECO:0007669"/>
    <property type="project" value="UniProtKB-KW"/>
</dbReference>
<feature type="region of interest" description="Disordered" evidence="11">
    <location>
        <begin position="419"/>
        <end position="597"/>
    </location>
</feature>
<evidence type="ECO:0000256" key="3">
    <source>
        <dbReference type="ARBA" id="ARBA00022553"/>
    </source>
</evidence>
<evidence type="ECO:0000259" key="12">
    <source>
        <dbReference type="PROSITE" id="PS51714"/>
    </source>
</evidence>
<keyword evidence="3" id="KW-0597">Phosphoprotein</keyword>
<dbReference type="FunFam" id="3.40.50.300:FF:000105">
    <property type="entry name" value="BMS1 ribosome biogenesis factor"/>
    <property type="match status" value="1"/>
</dbReference>
<dbReference type="SUPFAM" id="SSF52540">
    <property type="entry name" value="P-loop containing nucleoside triphosphate hydrolases"/>
    <property type="match status" value="1"/>
</dbReference>
<keyword evidence="7" id="KW-0342">GTP-binding</keyword>
<dbReference type="GO" id="GO:0030686">
    <property type="term" value="C:90S preribosome"/>
    <property type="evidence" value="ECO:0007669"/>
    <property type="project" value="TreeGrafter"/>
</dbReference>
<dbReference type="InterPro" id="IPR012948">
    <property type="entry name" value="AARP2CN"/>
</dbReference>